<organism evidence="1 2">
    <name type="scientific">Phytohabitans houttuyneae</name>
    <dbReference type="NCBI Taxonomy" id="1076126"/>
    <lineage>
        <taxon>Bacteria</taxon>
        <taxon>Bacillati</taxon>
        <taxon>Actinomycetota</taxon>
        <taxon>Actinomycetes</taxon>
        <taxon>Micromonosporales</taxon>
        <taxon>Micromonosporaceae</taxon>
    </lineage>
</organism>
<dbReference type="Proteomes" id="UP000482800">
    <property type="component" value="Unassembled WGS sequence"/>
</dbReference>
<dbReference type="AlphaFoldDB" id="A0A6V8KUE5"/>
<reference evidence="1 2" key="2">
    <citation type="submission" date="2020-03" db="EMBL/GenBank/DDBJ databases">
        <authorList>
            <person name="Ichikawa N."/>
            <person name="Kimura A."/>
            <person name="Kitahashi Y."/>
            <person name="Uohara A."/>
        </authorList>
    </citation>
    <scope>NUCLEOTIDE SEQUENCE [LARGE SCALE GENOMIC DNA]</scope>
    <source>
        <strain evidence="1 2">NBRC 108639</strain>
    </source>
</reference>
<keyword evidence="2" id="KW-1185">Reference proteome</keyword>
<sequence>MVWETGDDVIMRSQGQVPGTTTRSALETELNVRDYLNEGGKVLVGGQNALLAQGANGAYFYNPAAPPECTDPDDVACLPLVNDFPQYWLGAHTYVSGGGTAPDGTHYPIQGTGPLAGWNGTLNAEGSAGNQAHTASFLPTSSFLPPDEFPQFTSEIAGDWQRPGAAPFDPLTGSWYVYSGQSDQSYKRLARTVDLTGATSGELRFWTSYDTEAEWDFLFVEAHEVGTDAWTTLPDANGHTGTETGESCASGWVPQLHPFLAHYQGADCSPTGTTGTWNAATGPSGGWVEWSVDLSAYAGKQVELSISYVSDWATQGLGVFIDDARVLVNGAAVAETSFETDLGGWTVAGPAPGSDPNSGDWTRTQTAFEEGGIVVTPDTVYTGFGLEGLAPAVRDDLVKRSLDHLLG</sequence>
<proteinExistence type="predicted"/>
<evidence type="ECO:0000313" key="1">
    <source>
        <dbReference type="EMBL" id="GFJ85939.1"/>
    </source>
</evidence>
<accession>A0A6V8KUE5</accession>
<dbReference type="Pfam" id="PF20773">
    <property type="entry name" value="InhA-like_MAM"/>
    <property type="match status" value="2"/>
</dbReference>
<name>A0A6V8KUE5_9ACTN</name>
<dbReference type="EMBL" id="BLPF01000004">
    <property type="protein sequence ID" value="GFJ85939.1"/>
    <property type="molecule type" value="Genomic_DNA"/>
</dbReference>
<reference evidence="1 2" key="1">
    <citation type="submission" date="2020-03" db="EMBL/GenBank/DDBJ databases">
        <title>Whole genome shotgun sequence of Phytohabitans houttuyneae NBRC 108639.</title>
        <authorList>
            <person name="Komaki H."/>
            <person name="Tamura T."/>
        </authorList>
    </citation>
    <scope>NUCLEOTIDE SEQUENCE [LARGE SCALE GENOMIC DNA]</scope>
    <source>
        <strain evidence="1 2">NBRC 108639</strain>
    </source>
</reference>
<gene>
    <name evidence="1" type="ORF">Phou_101190</name>
</gene>
<evidence type="ECO:0000313" key="2">
    <source>
        <dbReference type="Proteomes" id="UP000482800"/>
    </source>
</evidence>
<comment type="caution">
    <text evidence="1">The sequence shown here is derived from an EMBL/GenBank/DDBJ whole genome shotgun (WGS) entry which is preliminary data.</text>
</comment>
<protein>
    <recommendedName>
        <fullName evidence="3">Peptidase M6-like domain-containing protein</fullName>
    </recommendedName>
</protein>
<evidence type="ECO:0008006" key="3">
    <source>
        <dbReference type="Google" id="ProtNLM"/>
    </source>
</evidence>